<dbReference type="Pfam" id="PF02805">
    <property type="entry name" value="Ada_Zn_binding"/>
    <property type="match status" value="1"/>
</dbReference>
<dbReference type="InterPro" id="IPR001279">
    <property type="entry name" value="Metallo-B-lactamas"/>
</dbReference>
<feature type="signal peptide" evidence="3">
    <location>
        <begin position="1"/>
        <end position="20"/>
    </location>
</feature>
<reference evidence="6" key="1">
    <citation type="submission" date="2011-05" db="EMBL/GenBank/DDBJ databases">
        <title>Complete sequence of Desulfotomaculum kuznetsovii DSM 6115.</title>
        <authorList>
            <person name="Lucas S."/>
            <person name="Han J."/>
            <person name="Lapidus A."/>
            <person name="Cheng J.-F."/>
            <person name="Goodwin L."/>
            <person name="Pitluck S."/>
            <person name="Peters L."/>
            <person name="Mikhailova N."/>
            <person name="Lu M."/>
            <person name="Saunders E."/>
            <person name="Han C."/>
            <person name="Tapia R."/>
            <person name="Land M."/>
            <person name="Hauser L."/>
            <person name="Kyrpides N."/>
            <person name="Ivanova N."/>
            <person name="Pagani I."/>
            <person name="Nazina T."/>
            <person name="Ivanova A."/>
            <person name="Parshina S."/>
            <person name="Kuever J."/>
            <person name="Muyzer G."/>
            <person name="Plugge C."/>
            <person name="Stams A."/>
            <person name="Woyke T."/>
        </authorList>
    </citation>
    <scope>NUCLEOTIDE SEQUENCE [LARGE SCALE GENOMIC DNA]</scope>
    <source>
        <strain evidence="6">DSM 6115 / VKM B-1805 / 17</strain>
    </source>
</reference>
<dbReference type="InterPro" id="IPR036866">
    <property type="entry name" value="RibonucZ/Hydroxyglut_hydro"/>
</dbReference>
<feature type="region of interest" description="Disordered" evidence="2">
    <location>
        <begin position="27"/>
        <end position="67"/>
    </location>
</feature>
<feature type="domain" description="Metallo-beta-lactamase" evidence="4">
    <location>
        <begin position="79"/>
        <end position="274"/>
    </location>
</feature>
<gene>
    <name evidence="5" type="ordered locus">Desku_0882</name>
</gene>
<dbReference type="Pfam" id="PF00753">
    <property type="entry name" value="Lactamase_B"/>
    <property type="match status" value="1"/>
</dbReference>
<dbReference type="EMBL" id="CP002770">
    <property type="protein sequence ID" value="AEG14481.1"/>
    <property type="molecule type" value="Genomic_DNA"/>
</dbReference>
<dbReference type="GO" id="GO:0006355">
    <property type="term" value="P:regulation of DNA-templated transcription"/>
    <property type="evidence" value="ECO:0007669"/>
    <property type="project" value="InterPro"/>
</dbReference>
<keyword evidence="1" id="KW-0010">Activator</keyword>
<feature type="compositionally biased region" description="Polar residues" evidence="2">
    <location>
        <begin position="39"/>
        <end position="50"/>
    </location>
</feature>
<sequence length="396" mass="41955">MMKRSAIVVLILAFFLAVFAGCGSSGTNTSDQPAVKTGTVASTVPSVLSTDNRESRPPAASPQPSGDGVLKVHFFDVSQADSILVQFPDGRNMLVDAGNNDDGPAVVSYLKSKGVSRIDYLVGTHPHEDHIGGMDTVIRAFDIGQVYMPRATTTTKTFEDVLLAVKEKGLKISTARAGVTVLDQGSLKVNFVAPCGSNYEDLNNWSAVTRIQYGSTAFLLAGDAEAQSEEEMLAYGANLKADVLKVGHHGSSSSTTPAFLKAVAPRYAVISVGAGNDYGHPHKETLAKLASAGVQVYRTDRDGTIVFTSDGKNITVEKLGSTVRPRAPDAGGMVAPVAPVMPTGSGGGYIGNKNSKKFHRPDCRWAAEIAPHNRVEFRSREEAVKAGYVPCKVCRP</sequence>
<dbReference type="AlphaFoldDB" id="A0AAU8PBJ5"/>
<proteinExistence type="predicted"/>
<dbReference type="KEGG" id="dku:Desku_0882"/>
<dbReference type="SUPFAM" id="SSF57884">
    <property type="entry name" value="Ada DNA repair protein, N-terminal domain (N-Ada 10)"/>
    <property type="match status" value="1"/>
</dbReference>
<dbReference type="PROSITE" id="PS51257">
    <property type="entry name" value="PROKAR_LIPOPROTEIN"/>
    <property type="match status" value="1"/>
</dbReference>
<dbReference type="GO" id="GO:0008168">
    <property type="term" value="F:methyltransferase activity"/>
    <property type="evidence" value="ECO:0007669"/>
    <property type="project" value="InterPro"/>
</dbReference>
<evidence type="ECO:0000313" key="6">
    <source>
        <dbReference type="Proteomes" id="UP000009229"/>
    </source>
</evidence>
<accession>A0AAU8PBJ5</accession>
<feature type="chain" id="PRO_5043739666" description="Metallo-beta-lactamase domain-containing protein" evidence="3">
    <location>
        <begin position="21"/>
        <end position="396"/>
    </location>
</feature>
<organism evidence="5 6">
    <name type="scientific">Desulfofundulus kuznetsovii (strain DSM 6115 / VKM B-1805 / 17)</name>
    <name type="common">Desulfotomaculum kuznetsovii</name>
    <dbReference type="NCBI Taxonomy" id="760568"/>
    <lineage>
        <taxon>Bacteria</taxon>
        <taxon>Bacillati</taxon>
        <taxon>Bacillota</taxon>
        <taxon>Clostridia</taxon>
        <taxon>Eubacteriales</taxon>
        <taxon>Peptococcaceae</taxon>
        <taxon>Desulfofundulus</taxon>
    </lineage>
</organism>
<dbReference type="SUPFAM" id="SSF56281">
    <property type="entry name" value="Metallo-hydrolase/oxidoreductase"/>
    <property type="match status" value="1"/>
</dbReference>
<name>A0AAU8PBJ5_DESK7</name>
<evidence type="ECO:0000256" key="1">
    <source>
        <dbReference type="ARBA" id="ARBA00023159"/>
    </source>
</evidence>
<dbReference type="PANTHER" id="PTHR30619">
    <property type="entry name" value="DNA INTERNALIZATION/COMPETENCE PROTEIN COMEC/REC2"/>
    <property type="match status" value="1"/>
</dbReference>
<dbReference type="Gene3D" id="3.40.10.10">
    <property type="entry name" value="DNA Methylphosphotriester Repair Domain"/>
    <property type="match status" value="1"/>
</dbReference>
<dbReference type="CDD" id="cd07731">
    <property type="entry name" value="ComA-like_MBL-fold"/>
    <property type="match status" value="1"/>
</dbReference>
<dbReference type="GO" id="GO:0008270">
    <property type="term" value="F:zinc ion binding"/>
    <property type="evidence" value="ECO:0007669"/>
    <property type="project" value="InterPro"/>
</dbReference>
<evidence type="ECO:0000256" key="2">
    <source>
        <dbReference type="SAM" id="MobiDB-lite"/>
    </source>
</evidence>
<dbReference type="InterPro" id="IPR004026">
    <property type="entry name" value="Ada_DNA_repair_Zn-bd"/>
</dbReference>
<keyword evidence="6" id="KW-1185">Reference proteome</keyword>
<dbReference type="SMART" id="SM00849">
    <property type="entry name" value="Lactamase_B"/>
    <property type="match status" value="1"/>
</dbReference>
<evidence type="ECO:0000313" key="5">
    <source>
        <dbReference type="EMBL" id="AEG14481.1"/>
    </source>
</evidence>
<evidence type="ECO:0000259" key="4">
    <source>
        <dbReference type="SMART" id="SM00849"/>
    </source>
</evidence>
<dbReference type="Proteomes" id="UP000009229">
    <property type="component" value="Chromosome"/>
</dbReference>
<keyword evidence="3" id="KW-0732">Signal</keyword>
<dbReference type="InterPro" id="IPR035451">
    <property type="entry name" value="Ada-like_dom_sf"/>
</dbReference>
<dbReference type="PANTHER" id="PTHR30619:SF7">
    <property type="entry name" value="BETA-LACTAMASE DOMAIN PROTEIN"/>
    <property type="match status" value="1"/>
</dbReference>
<dbReference type="GO" id="GO:0006281">
    <property type="term" value="P:DNA repair"/>
    <property type="evidence" value="ECO:0007669"/>
    <property type="project" value="InterPro"/>
</dbReference>
<evidence type="ECO:0000256" key="3">
    <source>
        <dbReference type="SAM" id="SignalP"/>
    </source>
</evidence>
<dbReference type="Gene3D" id="3.60.15.10">
    <property type="entry name" value="Ribonuclease Z/Hydroxyacylglutathione hydrolase-like"/>
    <property type="match status" value="1"/>
</dbReference>
<dbReference type="InterPro" id="IPR052159">
    <property type="entry name" value="Competence_DNA_uptake"/>
</dbReference>
<dbReference type="GO" id="GO:0003677">
    <property type="term" value="F:DNA binding"/>
    <property type="evidence" value="ECO:0007669"/>
    <property type="project" value="InterPro"/>
</dbReference>
<dbReference type="InterPro" id="IPR035681">
    <property type="entry name" value="ComA-like_MBL"/>
</dbReference>
<protein>
    <recommendedName>
        <fullName evidence="4">Metallo-beta-lactamase domain-containing protein</fullName>
    </recommendedName>
</protein>